<dbReference type="PANTHER" id="PTHR10666">
    <property type="entry name" value="UBIQUITIN"/>
    <property type="match status" value="1"/>
</dbReference>
<organism evidence="2 3">
    <name type="scientific">Sclerotinia nivalis</name>
    <dbReference type="NCBI Taxonomy" id="352851"/>
    <lineage>
        <taxon>Eukaryota</taxon>
        <taxon>Fungi</taxon>
        <taxon>Dikarya</taxon>
        <taxon>Ascomycota</taxon>
        <taxon>Pezizomycotina</taxon>
        <taxon>Leotiomycetes</taxon>
        <taxon>Helotiales</taxon>
        <taxon>Sclerotiniaceae</taxon>
        <taxon>Sclerotinia</taxon>
    </lineage>
</organism>
<evidence type="ECO:0000259" key="1">
    <source>
        <dbReference type="PROSITE" id="PS50053"/>
    </source>
</evidence>
<reference evidence="2" key="1">
    <citation type="submission" date="2022-11" db="EMBL/GenBank/DDBJ databases">
        <title>Genome Resource of Sclerotinia nivalis Strain SnTB1, a Plant Pathogen Isolated from American Ginseng.</title>
        <authorList>
            <person name="Fan S."/>
        </authorList>
    </citation>
    <scope>NUCLEOTIDE SEQUENCE</scope>
    <source>
        <strain evidence="2">SnTB1</strain>
    </source>
</reference>
<name>A0A9X0DHG5_9HELO</name>
<dbReference type="PRINTS" id="PR00348">
    <property type="entry name" value="UBIQUITIN"/>
</dbReference>
<sequence>MNFLESEAFWLNFHSHSGQPFAIKIYVGGVNIISGENKSATHEQNYKVKNCKQDYIVVPGQQWLDGIPNPDGKVTQFPAAPKIGSGHSVEAQISSSDSLAGIQFEIIPTFIGTANNPHGGFEVFLKGLTGKTHTLQVNSSMTFWDVKNRIRDLQGIPPYRQTLIYAGRTLPNHSKLLLYPKVHKLNFANEPLSDLF</sequence>
<dbReference type="CDD" id="cd17039">
    <property type="entry name" value="Ubl_ubiquitin_like"/>
    <property type="match status" value="1"/>
</dbReference>
<dbReference type="InterPro" id="IPR019956">
    <property type="entry name" value="Ubiquitin_dom"/>
</dbReference>
<evidence type="ECO:0000313" key="3">
    <source>
        <dbReference type="Proteomes" id="UP001152300"/>
    </source>
</evidence>
<dbReference type="PROSITE" id="PS50053">
    <property type="entry name" value="UBIQUITIN_2"/>
    <property type="match status" value="1"/>
</dbReference>
<dbReference type="InterPro" id="IPR000626">
    <property type="entry name" value="Ubiquitin-like_dom"/>
</dbReference>
<dbReference type="Pfam" id="PF00240">
    <property type="entry name" value="ubiquitin"/>
    <property type="match status" value="1"/>
</dbReference>
<dbReference type="SMART" id="SM00213">
    <property type="entry name" value="UBQ"/>
    <property type="match status" value="1"/>
</dbReference>
<gene>
    <name evidence="2" type="ORF">OCU04_007571</name>
</gene>
<comment type="caution">
    <text evidence="2">The sequence shown here is derived from an EMBL/GenBank/DDBJ whole genome shotgun (WGS) entry which is preliminary data.</text>
</comment>
<evidence type="ECO:0000313" key="2">
    <source>
        <dbReference type="EMBL" id="KAJ8063706.1"/>
    </source>
</evidence>
<protein>
    <recommendedName>
        <fullName evidence="1">Ubiquitin-like domain-containing protein</fullName>
    </recommendedName>
</protein>
<dbReference type="Gene3D" id="3.10.20.90">
    <property type="entry name" value="Phosphatidylinositol 3-kinase Catalytic Subunit, Chain A, domain 1"/>
    <property type="match status" value="1"/>
</dbReference>
<accession>A0A9X0DHG5</accession>
<dbReference type="OrthoDB" id="428577at2759"/>
<dbReference type="InterPro" id="IPR050158">
    <property type="entry name" value="Ubiquitin_ubiquitin-like"/>
</dbReference>
<dbReference type="InterPro" id="IPR029071">
    <property type="entry name" value="Ubiquitin-like_domsf"/>
</dbReference>
<dbReference type="AlphaFoldDB" id="A0A9X0DHG5"/>
<dbReference type="Proteomes" id="UP001152300">
    <property type="component" value="Unassembled WGS sequence"/>
</dbReference>
<dbReference type="EMBL" id="JAPEIS010000008">
    <property type="protein sequence ID" value="KAJ8063706.1"/>
    <property type="molecule type" value="Genomic_DNA"/>
</dbReference>
<keyword evidence="3" id="KW-1185">Reference proteome</keyword>
<feature type="domain" description="Ubiquitin-like" evidence="1">
    <location>
        <begin position="121"/>
        <end position="176"/>
    </location>
</feature>
<proteinExistence type="predicted"/>
<dbReference type="SUPFAM" id="SSF54236">
    <property type="entry name" value="Ubiquitin-like"/>
    <property type="match status" value="1"/>
</dbReference>